<dbReference type="GO" id="GO:0005506">
    <property type="term" value="F:iron ion binding"/>
    <property type="evidence" value="ECO:0007669"/>
    <property type="project" value="InterPro"/>
</dbReference>
<evidence type="ECO:0000256" key="14">
    <source>
        <dbReference type="RuleBase" id="RU000461"/>
    </source>
</evidence>
<dbReference type="InterPro" id="IPR002401">
    <property type="entry name" value="Cyt_P450_E_grp-I"/>
</dbReference>
<comment type="similarity">
    <text evidence="4 14">Belongs to the cytochrome P450 family.</text>
</comment>
<reference evidence="16" key="1">
    <citation type="journal article" date="2012" name="Arch. Microbiol.">
        <title>Molecular identification and functional characterization of cytochrome P450 monooxygenases from the brown-rot basidiomycete Postia placenta.</title>
        <authorList>
            <person name="Ide M."/>
            <person name="Ichinose H."/>
            <person name="Wariishi H."/>
        </authorList>
    </citation>
    <scope>NUCLEOTIDE SEQUENCE</scope>
    <source>
        <strain evidence="16">MAD-698-R</strain>
    </source>
</reference>
<protein>
    <submittedName>
        <fullName evidence="16">Cytochrome P450</fullName>
    </submittedName>
</protein>
<keyword evidence="10 13" id="KW-0408">Iron</keyword>
<dbReference type="GO" id="GO:0016020">
    <property type="term" value="C:membrane"/>
    <property type="evidence" value="ECO:0007669"/>
    <property type="project" value="UniProtKB-SubCell"/>
</dbReference>
<evidence type="ECO:0000256" key="3">
    <source>
        <dbReference type="ARBA" id="ARBA00005179"/>
    </source>
</evidence>
<dbReference type="GO" id="GO:0004497">
    <property type="term" value="F:monooxygenase activity"/>
    <property type="evidence" value="ECO:0007669"/>
    <property type="project" value="UniProtKB-KW"/>
</dbReference>
<dbReference type="CDD" id="cd11065">
    <property type="entry name" value="CYP64-like"/>
    <property type="match status" value="1"/>
</dbReference>
<evidence type="ECO:0000313" key="16">
    <source>
        <dbReference type="EMBL" id="BAK09416.1"/>
    </source>
</evidence>
<comment type="pathway">
    <text evidence="3">Secondary metabolite biosynthesis.</text>
</comment>
<evidence type="ECO:0000256" key="10">
    <source>
        <dbReference type="ARBA" id="ARBA00023004"/>
    </source>
</evidence>
<feature type="transmembrane region" description="Helical" evidence="15">
    <location>
        <begin position="6"/>
        <end position="29"/>
    </location>
</feature>
<sequence length="522" mass="58601">MLSVLSSIGTLDMAVALLALLSYLLYILWNRKLRTVYPPGPTPIPFLGNFCQLPVENQHEKFQEWAQTYGNIVYAQLFRTPLVLLNSLDTIQDLMVKKGAIYSDRPQFVLWEDIYGFKPIPTSLNADDDWREHRKWMQSALETDQALVEMHPLLRSSVDKLLMKLVNSPGAFFAHVQRYTSELTIDIAYGMDKLTADDRYHRIAQDAVDAIAHGSSLFAALVDFFPILKYIPAWVPGSAYNSYATRARHAVYQMINEPFNLLLETMASGVYKPSFASVLIEAKSENGKLPTRAKSHIKGAAATVYAAGAETSADVVLTLILAMLLHPNVLKNAQKEIDSVVGLDRLPEFHDRKRLPYVESVLSEVHRWNPPAPLGVPHRLKCNDEYKGYFIPKGASIISNIWAISRDTSIYPDPDTFWPERFGQMDAETFKAYDPKKYVFGFGRRVCPGRHLADLTTWLAAANILATMDIRKARDHAGAEIEPKVSFVSALTRGPQTFACSICPRSLASVELIKQQLPDKPA</sequence>
<dbReference type="InterPro" id="IPR017972">
    <property type="entry name" value="Cyt_P450_CS"/>
</dbReference>
<dbReference type="SUPFAM" id="SSF48264">
    <property type="entry name" value="Cytochrome P450"/>
    <property type="match status" value="1"/>
</dbReference>
<evidence type="ECO:0000256" key="5">
    <source>
        <dbReference type="ARBA" id="ARBA00022617"/>
    </source>
</evidence>
<evidence type="ECO:0000256" key="4">
    <source>
        <dbReference type="ARBA" id="ARBA00010617"/>
    </source>
</evidence>
<gene>
    <name evidence="16" type="primary">PpCYP072</name>
</gene>
<keyword evidence="8 15" id="KW-1133">Transmembrane helix</keyword>
<dbReference type="InterPro" id="IPR036396">
    <property type="entry name" value="Cyt_P450_sf"/>
</dbReference>
<keyword evidence="6 15" id="KW-0812">Transmembrane</keyword>
<dbReference type="Gene3D" id="1.10.630.10">
    <property type="entry name" value="Cytochrome P450"/>
    <property type="match status" value="1"/>
</dbReference>
<feature type="binding site" description="axial binding residue" evidence="13">
    <location>
        <position position="447"/>
    </location>
    <ligand>
        <name>heme</name>
        <dbReference type="ChEBI" id="CHEBI:30413"/>
    </ligand>
    <ligandPart>
        <name>Fe</name>
        <dbReference type="ChEBI" id="CHEBI:18248"/>
    </ligandPart>
</feature>
<name>F1SY72_9APHY</name>
<dbReference type="Pfam" id="PF00067">
    <property type="entry name" value="p450"/>
    <property type="match status" value="1"/>
</dbReference>
<dbReference type="GO" id="GO:0016705">
    <property type="term" value="F:oxidoreductase activity, acting on paired donors, with incorporation or reduction of molecular oxygen"/>
    <property type="evidence" value="ECO:0007669"/>
    <property type="project" value="InterPro"/>
</dbReference>
<dbReference type="InterPro" id="IPR050364">
    <property type="entry name" value="Cytochrome_P450_fung"/>
</dbReference>
<dbReference type="PANTHER" id="PTHR46300">
    <property type="entry name" value="P450, PUTATIVE (EUROFUNG)-RELATED-RELATED"/>
    <property type="match status" value="1"/>
</dbReference>
<organism evidence="16">
    <name type="scientific">Rhodonia placenta</name>
    <dbReference type="NCBI Taxonomy" id="104341"/>
    <lineage>
        <taxon>Eukaryota</taxon>
        <taxon>Fungi</taxon>
        <taxon>Dikarya</taxon>
        <taxon>Basidiomycota</taxon>
        <taxon>Agaricomycotina</taxon>
        <taxon>Agaricomycetes</taxon>
        <taxon>Polyporales</taxon>
        <taxon>Adustoporiaceae</taxon>
        <taxon>Rhodonia</taxon>
    </lineage>
</organism>
<keyword evidence="11 14" id="KW-0503">Monooxygenase</keyword>
<dbReference type="GO" id="GO:0020037">
    <property type="term" value="F:heme binding"/>
    <property type="evidence" value="ECO:0007669"/>
    <property type="project" value="InterPro"/>
</dbReference>
<evidence type="ECO:0000256" key="7">
    <source>
        <dbReference type="ARBA" id="ARBA00022723"/>
    </source>
</evidence>
<evidence type="ECO:0000256" key="1">
    <source>
        <dbReference type="ARBA" id="ARBA00001971"/>
    </source>
</evidence>
<keyword evidence="7 13" id="KW-0479">Metal-binding</keyword>
<dbReference type="InterPro" id="IPR001128">
    <property type="entry name" value="Cyt_P450"/>
</dbReference>
<evidence type="ECO:0000256" key="2">
    <source>
        <dbReference type="ARBA" id="ARBA00004370"/>
    </source>
</evidence>
<dbReference type="PROSITE" id="PS00086">
    <property type="entry name" value="CYTOCHROME_P450"/>
    <property type="match status" value="1"/>
</dbReference>
<keyword evidence="9 14" id="KW-0560">Oxidoreductase</keyword>
<proteinExistence type="evidence at transcript level"/>
<evidence type="ECO:0000256" key="15">
    <source>
        <dbReference type="SAM" id="Phobius"/>
    </source>
</evidence>
<evidence type="ECO:0000256" key="11">
    <source>
        <dbReference type="ARBA" id="ARBA00023033"/>
    </source>
</evidence>
<evidence type="ECO:0000256" key="6">
    <source>
        <dbReference type="ARBA" id="ARBA00022692"/>
    </source>
</evidence>
<evidence type="ECO:0000256" key="8">
    <source>
        <dbReference type="ARBA" id="ARBA00022989"/>
    </source>
</evidence>
<comment type="subcellular location">
    <subcellularLocation>
        <location evidence="2">Membrane</location>
    </subcellularLocation>
</comment>
<evidence type="ECO:0000256" key="12">
    <source>
        <dbReference type="ARBA" id="ARBA00023136"/>
    </source>
</evidence>
<dbReference type="AlphaFoldDB" id="F1SY72"/>
<dbReference type="PANTHER" id="PTHR46300:SF5">
    <property type="entry name" value="CYTOCHROME P450"/>
    <property type="match status" value="1"/>
</dbReference>
<evidence type="ECO:0000256" key="9">
    <source>
        <dbReference type="ARBA" id="ARBA00023002"/>
    </source>
</evidence>
<comment type="cofactor">
    <cofactor evidence="1 13">
        <name>heme</name>
        <dbReference type="ChEBI" id="CHEBI:30413"/>
    </cofactor>
</comment>
<accession>F1SY72</accession>
<dbReference type="PRINTS" id="PR00463">
    <property type="entry name" value="EP450I"/>
</dbReference>
<keyword evidence="12 15" id="KW-0472">Membrane</keyword>
<keyword evidence="5 13" id="KW-0349">Heme</keyword>
<dbReference type="EMBL" id="AB573283">
    <property type="protein sequence ID" value="BAK09416.1"/>
    <property type="molecule type" value="mRNA"/>
</dbReference>
<evidence type="ECO:0000256" key="13">
    <source>
        <dbReference type="PIRSR" id="PIRSR602401-1"/>
    </source>
</evidence>